<dbReference type="EMBL" id="CP011005">
    <property type="protein sequence ID" value="AJT40866.1"/>
    <property type="molecule type" value="Genomic_DNA"/>
</dbReference>
<dbReference type="SUPFAM" id="SSF46689">
    <property type="entry name" value="Homeodomain-like"/>
    <property type="match status" value="1"/>
</dbReference>
<evidence type="ECO:0000256" key="4">
    <source>
        <dbReference type="PROSITE-ProRule" id="PRU00335"/>
    </source>
</evidence>
<keyword evidence="3" id="KW-0804">Transcription</keyword>
<dbReference type="PANTHER" id="PTHR30055">
    <property type="entry name" value="HTH-TYPE TRANSCRIPTIONAL REGULATOR RUTR"/>
    <property type="match status" value="1"/>
</dbReference>
<protein>
    <recommendedName>
        <fullName evidence="5">HTH tetR-type domain-containing protein</fullName>
    </recommendedName>
</protein>
<dbReference type="STRING" id="1618207.UM93_03900"/>
<dbReference type="SUPFAM" id="SSF48498">
    <property type="entry name" value="Tetracyclin repressor-like, C-terminal domain"/>
    <property type="match status" value="1"/>
</dbReference>
<evidence type="ECO:0000256" key="3">
    <source>
        <dbReference type="ARBA" id="ARBA00023163"/>
    </source>
</evidence>
<evidence type="ECO:0000256" key="2">
    <source>
        <dbReference type="ARBA" id="ARBA00023125"/>
    </source>
</evidence>
<sequence>MTDAAERSYHHGDLRRALLDGASDLIERGGVSDLSLRELARQLDVSHAAPKHHFGDKRGLLTALAAEGYQLLADSLEETAQLTKSFREVGVSYVAFAVNHRAHFEVMFSEDLFDPAEPALQEARARADRALKDNISRLGDGSPLGDQRTNALAAWSLVHGYASLWLSGNLDGDPLTGARAVTGVLFGRDQEESTNRGQ</sequence>
<dbReference type="RefSeq" id="WP_045073790.1">
    <property type="nucleotide sequence ID" value="NZ_CP011005.1"/>
</dbReference>
<feature type="domain" description="HTH tetR-type" evidence="5">
    <location>
        <begin position="12"/>
        <end position="72"/>
    </location>
</feature>
<evidence type="ECO:0000313" key="7">
    <source>
        <dbReference type="Proteomes" id="UP000061839"/>
    </source>
</evidence>
<keyword evidence="7" id="KW-1185">Reference proteome</keyword>
<evidence type="ECO:0000259" key="5">
    <source>
        <dbReference type="PROSITE" id="PS50977"/>
    </source>
</evidence>
<dbReference type="OrthoDB" id="3173376at2"/>
<dbReference type="Pfam" id="PF13305">
    <property type="entry name" value="TetR_C_33"/>
    <property type="match status" value="1"/>
</dbReference>
<dbReference type="GO" id="GO:0000976">
    <property type="term" value="F:transcription cis-regulatory region binding"/>
    <property type="evidence" value="ECO:0007669"/>
    <property type="project" value="TreeGrafter"/>
</dbReference>
<dbReference type="PROSITE" id="PS50977">
    <property type="entry name" value="HTH_TETR_2"/>
    <property type="match status" value="1"/>
</dbReference>
<dbReference type="Pfam" id="PF00440">
    <property type="entry name" value="TetR_N"/>
    <property type="match status" value="1"/>
</dbReference>
<dbReference type="KEGG" id="ari:UM93_03900"/>
<dbReference type="HOGENOM" id="CLU_069356_40_0_11"/>
<gene>
    <name evidence="6" type="ORF">UM93_03900</name>
</gene>
<dbReference type="PATRIC" id="fig|1618207.4.peg.794"/>
<dbReference type="Gene3D" id="1.10.357.10">
    <property type="entry name" value="Tetracycline Repressor, domain 2"/>
    <property type="match status" value="1"/>
</dbReference>
<dbReference type="Proteomes" id="UP000061839">
    <property type="component" value="Chromosome"/>
</dbReference>
<keyword evidence="1" id="KW-0805">Transcription regulation</keyword>
<name>A0A0D4BXL6_9MICC</name>
<proteinExistence type="predicted"/>
<dbReference type="InterPro" id="IPR025996">
    <property type="entry name" value="MT1864/Rv1816-like_C"/>
</dbReference>
<dbReference type="InterPro" id="IPR001647">
    <property type="entry name" value="HTH_TetR"/>
</dbReference>
<keyword evidence="2 4" id="KW-0238">DNA-binding</keyword>
<evidence type="ECO:0000256" key="1">
    <source>
        <dbReference type="ARBA" id="ARBA00023015"/>
    </source>
</evidence>
<feature type="DNA-binding region" description="H-T-H motif" evidence="4">
    <location>
        <begin position="35"/>
        <end position="54"/>
    </location>
</feature>
<dbReference type="InterPro" id="IPR050109">
    <property type="entry name" value="HTH-type_TetR-like_transc_reg"/>
</dbReference>
<dbReference type="PANTHER" id="PTHR30055:SF220">
    <property type="entry name" value="TETR-FAMILY REGULATORY PROTEIN"/>
    <property type="match status" value="1"/>
</dbReference>
<dbReference type="InterPro" id="IPR036271">
    <property type="entry name" value="Tet_transcr_reg_TetR-rel_C_sf"/>
</dbReference>
<dbReference type="AlphaFoldDB" id="A0A0D4BXL6"/>
<evidence type="ECO:0000313" key="6">
    <source>
        <dbReference type="EMBL" id="AJT40866.1"/>
    </source>
</evidence>
<accession>A0A0D4BXL6</accession>
<reference evidence="6 7" key="1">
    <citation type="journal article" date="2015" name="Genome Announc.">
        <title>Complete Genome Sequencing of Protease-Producing Novel Arthrobacter sp. Strain IHBB 11108 Using PacBio Single-Molecule Real-Time Sequencing Technology.</title>
        <authorList>
            <person name="Kiran S."/>
            <person name="Swarnkar M.K."/>
            <person name="Pal M."/>
            <person name="Thakur R."/>
            <person name="Tewari R."/>
            <person name="Singh A.K."/>
            <person name="Gulati A."/>
        </authorList>
    </citation>
    <scope>NUCLEOTIDE SEQUENCE [LARGE SCALE GENOMIC DNA]</scope>
    <source>
        <strain evidence="6 7">IHBB 11108</strain>
    </source>
</reference>
<dbReference type="GO" id="GO:0003700">
    <property type="term" value="F:DNA-binding transcription factor activity"/>
    <property type="evidence" value="ECO:0007669"/>
    <property type="project" value="TreeGrafter"/>
</dbReference>
<dbReference type="InterPro" id="IPR009057">
    <property type="entry name" value="Homeodomain-like_sf"/>
</dbReference>
<organism evidence="6 7">
    <name type="scientific">Psychromicrobium lacuslunae</name>
    <dbReference type="NCBI Taxonomy" id="1618207"/>
    <lineage>
        <taxon>Bacteria</taxon>
        <taxon>Bacillati</taxon>
        <taxon>Actinomycetota</taxon>
        <taxon>Actinomycetes</taxon>
        <taxon>Micrococcales</taxon>
        <taxon>Micrococcaceae</taxon>
        <taxon>Psychromicrobium</taxon>
    </lineage>
</organism>